<feature type="compositionally biased region" description="Basic and acidic residues" evidence="1">
    <location>
        <begin position="33"/>
        <end position="46"/>
    </location>
</feature>
<gene>
    <name evidence="2" type="ORF">IFJ75_07440</name>
</gene>
<feature type="region of interest" description="Disordered" evidence="1">
    <location>
        <begin position="26"/>
        <end position="61"/>
    </location>
</feature>
<reference evidence="2" key="1">
    <citation type="submission" date="2020-09" db="EMBL/GenBank/DDBJ databases">
        <title>Brevundimonas sp. LVF2 isolated from a puddle in Goettingen, Germany.</title>
        <authorList>
            <person name="Friedrich I."/>
            <person name="Klassen A."/>
            <person name="Hannes N."/>
            <person name="Schneider D."/>
            <person name="Hertel R."/>
            <person name="Daniel R."/>
        </authorList>
    </citation>
    <scope>NUCLEOTIDE SEQUENCE</scope>
    <source>
        <strain evidence="2">LVF2</strain>
    </source>
</reference>
<evidence type="ECO:0000313" key="3">
    <source>
        <dbReference type="Proteomes" id="UP000663918"/>
    </source>
</evidence>
<accession>A0A975C2K9</accession>
<dbReference type="Pfam" id="PF13770">
    <property type="entry name" value="DUF4169"/>
    <property type="match status" value="1"/>
</dbReference>
<dbReference type="InterPro" id="IPR025227">
    <property type="entry name" value="DUF4169"/>
</dbReference>
<dbReference type="RefSeq" id="WP_207931966.1">
    <property type="nucleotide sequence ID" value="NZ_CP062222.1"/>
</dbReference>
<organism evidence="2 3">
    <name type="scientific">Brevundimonas goettingensis</name>
    <dbReference type="NCBI Taxonomy" id="2774190"/>
    <lineage>
        <taxon>Bacteria</taxon>
        <taxon>Pseudomonadati</taxon>
        <taxon>Pseudomonadota</taxon>
        <taxon>Alphaproteobacteria</taxon>
        <taxon>Caulobacterales</taxon>
        <taxon>Caulobacteraceae</taxon>
        <taxon>Brevundimonas</taxon>
    </lineage>
</organism>
<feature type="compositionally biased region" description="Basic and acidic residues" evidence="1">
    <location>
        <begin position="52"/>
        <end position="61"/>
    </location>
</feature>
<dbReference type="KEGG" id="bgoe:IFJ75_07440"/>
<proteinExistence type="predicted"/>
<name>A0A975C2K9_9CAUL</name>
<evidence type="ECO:0000313" key="2">
    <source>
        <dbReference type="EMBL" id="QTC92686.1"/>
    </source>
</evidence>
<dbReference type="Proteomes" id="UP000663918">
    <property type="component" value="Chromosome"/>
</dbReference>
<dbReference type="AlphaFoldDB" id="A0A975C2K9"/>
<evidence type="ECO:0000256" key="1">
    <source>
        <dbReference type="SAM" id="MobiDB-lite"/>
    </source>
</evidence>
<sequence>MAEIINLNRARKAKAKDDARAMAAVNRAAHGRTKAEREAAETERSKVSRLLDGAKRETPED</sequence>
<protein>
    <submittedName>
        <fullName evidence="2">DUF4169 family protein</fullName>
    </submittedName>
</protein>
<dbReference type="EMBL" id="CP062222">
    <property type="protein sequence ID" value="QTC92686.1"/>
    <property type="molecule type" value="Genomic_DNA"/>
</dbReference>
<keyword evidence="3" id="KW-1185">Reference proteome</keyword>